<dbReference type="GO" id="GO:0007031">
    <property type="term" value="P:peroxisome organization"/>
    <property type="evidence" value="ECO:0007669"/>
    <property type="project" value="TreeGrafter"/>
</dbReference>
<dbReference type="GO" id="GO:0005778">
    <property type="term" value="C:peroxisomal membrane"/>
    <property type="evidence" value="ECO:0007669"/>
    <property type="project" value="TreeGrafter"/>
</dbReference>
<evidence type="ECO:0000256" key="3">
    <source>
        <dbReference type="ARBA" id="ARBA00022692"/>
    </source>
</evidence>
<evidence type="ECO:0000256" key="4">
    <source>
        <dbReference type="ARBA" id="ARBA00022741"/>
    </source>
</evidence>
<dbReference type="PROSITE" id="PS50893">
    <property type="entry name" value="ABC_TRANSPORTER_2"/>
    <property type="match status" value="1"/>
</dbReference>
<keyword evidence="7 8" id="KW-0472">Membrane</keyword>
<dbReference type="PROSITE" id="PS00211">
    <property type="entry name" value="ABC_TRANSPORTER_1"/>
    <property type="match status" value="1"/>
</dbReference>
<dbReference type="InterPro" id="IPR003439">
    <property type="entry name" value="ABC_transporter-like_ATP-bd"/>
</dbReference>
<feature type="transmembrane region" description="Helical" evidence="8">
    <location>
        <begin position="252"/>
        <end position="275"/>
    </location>
</feature>
<feature type="transmembrane region" description="Helical" evidence="8">
    <location>
        <begin position="129"/>
        <end position="151"/>
    </location>
</feature>
<evidence type="ECO:0000256" key="5">
    <source>
        <dbReference type="ARBA" id="ARBA00022840"/>
    </source>
</evidence>
<feature type="transmembrane region" description="Helical" evidence="8">
    <location>
        <begin position="99"/>
        <end position="123"/>
    </location>
</feature>
<keyword evidence="6 8" id="KW-1133">Transmembrane helix</keyword>
<keyword evidence="11" id="KW-1185">Reference proteome</keyword>
<gene>
    <name evidence="10" type="ORF">NBR_LOCUS6198</name>
</gene>
<dbReference type="Proteomes" id="UP000271162">
    <property type="component" value="Unassembled WGS sequence"/>
</dbReference>
<dbReference type="InterPro" id="IPR003593">
    <property type="entry name" value="AAA+_ATPase"/>
</dbReference>
<dbReference type="Gene3D" id="1.20.1560.10">
    <property type="entry name" value="ABC transporter type 1, transmembrane domain"/>
    <property type="match status" value="1"/>
</dbReference>
<sequence length="594" mass="68436">MNQQTGTISGKFYKLLLQHDEKGFWETFALSFALYFVQCMLMAFIVLFSWCLYLCLRENLVLSIHNIYFKNNLYYTLNCIDDQGIDNPDQRITQDCEKVCNLLAVAIIPTLLIAPFVIAYYTYQVWITAGPFGVAIVYGYFVIGATLNRILIAPLTTWAAKVDRAEGDFRFKHVSVRNNAEESALYRAAEFEKASSNQMFSVLWQTKRMYVLWLFPAQACTLPGCLVNTHPEILENQHDVTRKQMNYRLRRALQYFFDYYGGVLSYAIQLFPIFLFGTYNDLDDASLSEKISNNAFYYIYLINSFTRVTDLAMHIGELGGYILRVSDFLYCSRERGIENDAFITDHGILQDGKDLSFSIKQLSFGKPDSQHQLLVSSLDVDVPLSGNLIITGPSGTGKSSFIRVLADLWPKLSGTINRYLPRNDYFYMPQRAYLPVGRLSLRKQICFPKFVSDEEEDNQHETEKIMRILSELHLTKLLERCGGLDAEVDFEWQDTLSPGEQQRLSMARVILREPKVVILDEATSSIDLNDERDVYQLLQRKNISYISTGHRETLYNYHNLELHLGRNSVTPFIRMRNNLIPDETIATPQEKQAL</sequence>
<evidence type="ECO:0000259" key="9">
    <source>
        <dbReference type="PROSITE" id="PS50893"/>
    </source>
</evidence>
<dbReference type="SUPFAM" id="SSF52540">
    <property type="entry name" value="P-loop containing nucleoside triphosphate hydrolases"/>
    <property type="match status" value="1"/>
</dbReference>
<dbReference type="Pfam" id="PF00005">
    <property type="entry name" value="ABC_tran"/>
    <property type="match status" value="1"/>
</dbReference>
<dbReference type="SMART" id="SM00382">
    <property type="entry name" value="AAA"/>
    <property type="match status" value="1"/>
</dbReference>
<dbReference type="GO" id="GO:0140359">
    <property type="term" value="F:ABC-type transporter activity"/>
    <property type="evidence" value="ECO:0007669"/>
    <property type="project" value="InterPro"/>
</dbReference>
<dbReference type="GO" id="GO:0042760">
    <property type="term" value="P:very long-chain fatty acid catabolic process"/>
    <property type="evidence" value="ECO:0007669"/>
    <property type="project" value="TreeGrafter"/>
</dbReference>
<dbReference type="CDD" id="cd03223">
    <property type="entry name" value="ABCD_peroxisomal_ALDP"/>
    <property type="match status" value="1"/>
</dbReference>
<keyword evidence="4" id="KW-0547">Nucleotide-binding</keyword>
<reference evidence="12" key="1">
    <citation type="submission" date="2016-04" db="UniProtKB">
        <authorList>
            <consortium name="WormBaseParasite"/>
        </authorList>
    </citation>
    <scope>IDENTIFICATION</scope>
</reference>
<evidence type="ECO:0000313" key="10">
    <source>
        <dbReference type="EMBL" id="VDL69787.1"/>
    </source>
</evidence>
<feature type="domain" description="ABC transporter" evidence="9">
    <location>
        <begin position="359"/>
        <end position="592"/>
    </location>
</feature>
<dbReference type="WBParaSite" id="NBR_0000619701-mRNA-1">
    <property type="protein sequence ID" value="NBR_0000619701-mRNA-1"/>
    <property type="gene ID" value="NBR_0000619701"/>
</dbReference>
<dbReference type="EMBL" id="UYSL01019784">
    <property type="protein sequence ID" value="VDL69787.1"/>
    <property type="molecule type" value="Genomic_DNA"/>
</dbReference>
<dbReference type="OMA" id="RESSANH"/>
<dbReference type="GO" id="GO:0015910">
    <property type="term" value="P:long-chain fatty acid import into peroxisome"/>
    <property type="evidence" value="ECO:0007669"/>
    <property type="project" value="TreeGrafter"/>
</dbReference>
<reference evidence="10 11" key="2">
    <citation type="submission" date="2018-11" db="EMBL/GenBank/DDBJ databases">
        <authorList>
            <consortium name="Pathogen Informatics"/>
        </authorList>
    </citation>
    <scope>NUCLEOTIDE SEQUENCE [LARGE SCALE GENOMIC DNA]</scope>
</reference>
<comment type="similarity">
    <text evidence="1">Belongs to the ABC transporter superfamily. ABCD family. Peroxisomal fatty acyl CoA transporter (TC 3.A.1.203) subfamily.</text>
</comment>
<evidence type="ECO:0000313" key="12">
    <source>
        <dbReference type="WBParaSite" id="NBR_0000619701-mRNA-1"/>
    </source>
</evidence>
<accession>A0A158QX41</accession>
<evidence type="ECO:0000256" key="8">
    <source>
        <dbReference type="SAM" id="Phobius"/>
    </source>
</evidence>
<dbReference type="STRING" id="27835.A0A158QX41"/>
<dbReference type="SUPFAM" id="SSF90123">
    <property type="entry name" value="ABC transporter transmembrane region"/>
    <property type="match status" value="1"/>
</dbReference>
<keyword evidence="3 8" id="KW-0812">Transmembrane</keyword>
<evidence type="ECO:0000256" key="1">
    <source>
        <dbReference type="ARBA" id="ARBA00008575"/>
    </source>
</evidence>
<dbReference type="InterPro" id="IPR036640">
    <property type="entry name" value="ABC1_TM_sf"/>
</dbReference>
<evidence type="ECO:0000256" key="2">
    <source>
        <dbReference type="ARBA" id="ARBA00022448"/>
    </source>
</evidence>
<dbReference type="InterPro" id="IPR017871">
    <property type="entry name" value="ABC_transporter-like_CS"/>
</dbReference>
<evidence type="ECO:0000313" key="11">
    <source>
        <dbReference type="Proteomes" id="UP000271162"/>
    </source>
</evidence>
<keyword evidence="2" id="KW-0813">Transport</keyword>
<evidence type="ECO:0000256" key="7">
    <source>
        <dbReference type="ARBA" id="ARBA00023136"/>
    </source>
</evidence>
<dbReference type="GO" id="GO:0005324">
    <property type="term" value="F:long-chain fatty acid transmembrane transporter activity"/>
    <property type="evidence" value="ECO:0007669"/>
    <property type="project" value="TreeGrafter"/>
</dbReference>
<evidence type="ECO:0000256" key="6">
    <source>
        <dbReference type="ARBA" id="ARBA00022989"/>
    </source>
</evidence>
<dbReference type="Pfam" id="PF06472">
    <property type="entry name" value="ABC_membrane_2"/>
    <property type="match status" value="1"/>
</dbReference>
<name>A0A158QX41_NIPBR</name>
<dbReference type="GO" id="GO:0006635">
    <property type="term" value="P:fatty acid beta-oxidation"/>
    <property type="evidence" value="ECO:0007669"/>
    <property type="project" value="TreeGrafter"/>
</dbReference>
<keyword evidence="5" id="KW-0067">ATP-binding</keyword>
<dbReference type="InterPro" id="IPR027417">
    <property type="entry name" value="P-loop_NTPase"/>
</dbReference>
<dbReference type="GO" id="GO:0005524">
    <property type="term" value="F:ATP binding"/>
    <property type="evidence" value="ECO:0007669"/>
    <property type="project" value="UniProtKB-KW"/>
</dbReference>
<dbReference type="PANTHER" id="PTHR11384">
    <property type="entry name" value="ATP-BINDING CASSETTE, SUB-FAMILY D MEMBER"/>
    <property type="match status" value="1"/>
</dbReference>
<dbReference type="AlphaFoldDB" id="A0A158QX41"/>
<dbReference type="Gene3D" id="3.40.50.300">
    <property type="entry name" value="P-loop containing nucleotide triphosphate hydrolases"/>
    <property type="match status" value="1"/>
</dbReference>
<dbReference type="InterPro" id="IPR050835">
    <property type="entry name" value="ABC_transporter_sub-D"/>
</dbReference>
<protein>
    <submittedName>
        <fullName evidence="12">ABC transporter domain-containing protein</fullName>
    </submittedName>
</protein>
<dbReference type="InterPro" id="IPR011527">
    <property type="entry name" value="ABC1_TM_dom"/>
</dbReference>
<dbReference type="GO" id="GO:0016887">
    <property type="term" value="F:ATP hydrolysis activity"/>
    <property type="evidence" value="ECO:0007669"/>
    <property type="project" value="InterPro"/>
</dbReference>
<feature type="transmembrane region" description="Helical" evidence="8">
    <location>
        <begin position="32"/>
        <end position="56"/>
    </location>
</feature>
<dbReference type="PANTHER" id="PTHR11384:SF65">
    <property type="entry name" value="ABC TRANSPORTER DOMAIN-CONTAINING PROTEIN"/>
    <property type="match status" value="1"/>
</dbReference>
<proteinExistence type="inferred from homology"/>
<organism evidence="12">
    <name type="scientific">Nippostrongylus brasiliensis</name>
    <name type="common">Rat hookworm</name>
    <dbReference type="NCBI Taxonomy" id="27835"/>
    <lineage>
        <taxon>Eukaryota</taxon>
        <taxon>Metazoa</taxon>
        <taxon>Ecdysozoa</taxon>
        <taxon>Nematoda</taxon>
        <taxon>Chromadorea</taxon>
        <taxon>Rhabditida</taxon>
        <taxon>Rhabditina</taxon>
        <taxon>Rhabditomorpha</taxon>
        <taxon>Strongyloidea</taxon>
        <taxon>Heligmosomidae</taxon>
        <taxon>Nippostrongylus</taxon>
    </lineage>
</organism>